<reference evidence="3" key="1">
    <citation type="journal article" date="2019" name="Int. J. Syst. Evol. Microbiol.">
        <title>The Global Catalogue of Microorganisms (GCM) 10K type strain sequencing project: providing services to taxonomists for standard genome sequencing and annotation.</title>
        <authorList>
            <consortium name="The Broad Institute Genomics Platform"/>
            <consortium name="The Broad Institute Genome Sequencing Center for Infectious Disease"/>
            <person name="Wu L."/>
            <person name="Ma J."/>
        </authorList>
    </citation>
    <scope>NUCLEOTIDE SEQUENCE [LARGE SCALE GENOMIC DNA]</scope>
    <source>
        <strain evidence="3">CGMCC 1.15043</strain>
    </source>
</reference>
<protein>
    <submittedName>
        <fullName evidence="2">Uncharacterized protein</fullName>
    </submittedName>
</protein>
<feature type="transmembrane region" description="Helical" evidence="1">
    <location>
        <begin position="21"/>
        <end position="46"/>
    </location>
</feature>
<evidence type="ECO:0000256" key="1">
    <source>
        <dbReference type="SAM" id="Phobius"/>
    </source>
</evidence>
<sequence>MVRKLVWRSDAQVMGSYLLRLILNIVSTFRICTILVISCRVCVMYVNKNLINNLHSEKDLVI</sequence>
<evidence type="ECO:0000313" key="2">
    <source>
        <dbReference type="EMBL" id="GGA11098.1"/>
    </source>
</evidence>
<evidence type="ECO:0000313" key="3">
    <source>
        <dbReference type="Proteomes" id="UP000615455"/>
    </source>
</evidence>
<proteinExistence type="predicted"/>
<dbReference type="EMBL" id="BMHE01000062">
    <property type="protein sequence ID" value="GGA11098.1"/>
    <property type="molecule type" value="Genomic_DNA"/>
</dbReference>
<dbReference type="Proteomes" id="UP000615455">
    <property type="component" value="Unassembled WGS sequence"/>
</dbReference>
<name>A0ABQ1FHM6_9BACL</name>
<accession>A0ABQ1FHM6</accession>
<keyword evidence="1" id="KW-0812">Transmembrane</keyword>
<keyword evidence="1" id="KW-0472">Membrane</keyword>
<gene>
    <name evidence="2" type="ORF">GCM10008018_65340</name>
</gene>
<organism evidence="2 3">
    <name type="scientific">Paenibacillus marchantiophytorum</name>
    <dbReference type="NCBI Taxonomy" id="1619310"/>
    <lineage>
        <taxon>Bacteria</taxon>
        <taxon>Bacillati</taxon>
        <taxon>Bacillota</taxon>
        <taxon>Bacilli</taxon>
        <taxon>Bacillales</taxon>
        <taxon>Paenibacillaceae</taxon>
        <taxon>Paenibacillus</taxon>
    </lineage>
</organism>
<keyword evidence="3" id="KW-1185">Reference proteome</keyword>
<comment type="caution">
    <text evidence="2">The sequence shown here is derived from an EMBL/GenBank/DDBJ whole genome shotgun (WGS) entry which is preliminary data.</text>
</comment>
<keyword evidence="1" id="KW-1133">Transmembrane helix</keyword>